<evidence type="ECO:0000313" key="4">
    <source>
        <dbReference type="EMBL" id="AWL28009.1"/>
    </source>
</evidence>
<proteinExistence type="predicted"/>
<evidence type="ECO:0000256" key="1">
    <source>
        <dbReference type="SAM" id="Coils"/>
    </source>
</evidence>
<evidence type="ECO:0000256" key="2">
    <source>
        <dbReference type="SAM" id="MobiDB-lite"/>
    </source>
</evidence>
<feature type="transmembrane region" description="Helical" evidence="3">
    <location>
        <begin position="12"/>
        <end position="32"/>
    </location>
</feature>
<keyword evidence="3" id="KW-0472">Membrane</keyword>
<keyword evidence="5" id="KW-1185">Reference proteome</keyword>
<organism evidence="4 5">
    <name type="scientific">Acinetobacter defluvii</name>
    <dbReference type="NCBI Taxonomy" id="1871111"/>
    <lineage>
        <taxon>Bacteria</taxon>
        <taxon>Pseudomonadati</taxon>
        <taxon>Pseudomonadota</taxon>
        <taxon>Gammaproteobacteria</taxon>
        <taxon>Moraxellales</taxon>
        <taxon>Moraxellaceae</taxon>
        <taxon>Acinetobacter</taxon>
    </lineage>
</organism>
<evidence type="ECO:0000313" key="5">
    <source>
        <dbReference type="Proteomes" id="UP000245977"/>
    </source>
</evidence>
<keyword evidence="3" id="KW-0812">Transmembrane</keyword>
<accession>A0A2S2FAN4</accession>
<reference evidence="4" key="1">
    <citation type="submission" date="2019-08" db="EMBL/GenBank/DDBJ databases">
        <title>The complete genome of Acinetobacter defluvii strain WCHAD010030.</title>
        <authorList>
            <person name="Hu Y."/>
            <person name="Qin J."/>
            <person name="Feng Y."/>
            <person name="Zong Z."/>
        </authorList>
    </citation>
    <scope>NUCLEOTIDE SEQUENCE</scope>
    <source>
        <strain evidence="4">WCHA30</strain>
    </source>
</reference>
<feature type="coiled-coil region" evidence="1">
    <location>
        <begin position="89"/>
        <end position="144"/>
    </location>
</feature>
<keyword evidence="1" id="KW-0175">Coiled coil</keyword>
<gene>
    <name evidence="4" type="ORF">DJ533_05095</name>
</gene>
<sequence>MQLDTRNNSKLIWLIAGGLVVIIALASALFWLKADQDQTKTEATSTQKAPPKATAPPLAQPLEQAAVSEATTHTLVDKTILTEPVSENESLAKEEIAKLEDIQKQLQDQQQSLESQHADADQLIKLKEEQLKLLEQQLAAEQKHS</sequence>
<feature type="region of interest" description="Disordered" evidence="2">
    <location>
        <begin position="39"/>
        <end position="64"/>
    </location>
</feature>
<keyword evidence="3" id="KW-1133">Transmembrane helix</keyword>
<dbReference type="Proteomes" id="UP000245977">
    <property type="component" value="Chromosome"/>
</dbReference>
<dbReference type="AlphaFoldDB" id="A0A2S2FAN4"/>
<name>A0A2S2FAN4_9GAMM</name>
<dbReference type="STRING" id="1871111.GCA_001704615_03474"/>
<dbReference type="RefSeq" id="WP_065994119.1">
    <property type="nucleotide sequence ID" value="NZ_CP029397.2"/>
</dbReference>
<dbReference type="KEGG" id="adv:DJ533_05095"/>
<dbReference type="OrthoDB" id="6712757at2"/>
<evidence type="ECO:0000256" key="3">
    <source>
        <dbReference type="SAM" id="Phobius"/>
    </source>
</evidence>
<protein>
    <submittedName>
        <fullName evidence="4">Uncharacterized protein</fullName>
    </submittedName>
</protein>
<dbReference type="EMBL" id="CP029397">
    <property type="protein sequence ID" value="AWL28009.1"/>
    <property type="molecule type" value="Genomic_DNA"/>
</dbReference>
<feature type="compositionally biased region" description="Low complexity" evidence="2">
    <location>
        <begin position="46"/>
        <end position="64"/>
    </location>
</feature>